<dbReference type="PROSITE" id="PS50932">
    <property type="entry name" value="HTH_LACI_2"/>
    <property type="match status" value="1"/>
</dbReference>
<dbReference type="STRING" id="2074.BG845_00999"/>
<dbReference type="InterPro" id="IPR046335">
    <property type="entry name" value="LacI/GalR-like_sensor"/>
</dbReference>
<feature type="domain" description="HTH lacI-type" evidence="4">
    <location>
        <begin position="3"/>
        <end position="48"/>
    </location>
</feature>
<dbReference type="EMBL" id="MIGB01000004">
    <property type="protein sequence ID" value="OSY42758.1"/>
    <property type="molecule type" value="Genomic_DNA"/>
</dbReference>
<organism evidence="5 6">
    <name type="scientific">Pseudonocardia autotrophica</name>
    <name type="common">Amycolata autotrophica</name>
    <name type="synonym">Nocardia autotrophica</name>
    <dbReference type="NCBI Taxonomy" id="2074"/>
    <lineage>
        <taxon>Bacteria</taxon>
        <taxon>Bacillati</taxon>
        <taxon>Actinomycetota</taxon>
        <taxon>Actinomycetes</taxon>
        <taxon>Pseudonocardiales</taxon>
        <taxon>Pseudonocardiaceae</taxon>
        <taxon>Pseudonocardia</taxon>
    </lineage>
</organism>
<accession>A0A1Y2N789</accession>
<dbReference type="Gene3D" id="1.10.260.40">
    <property type="entry name" value="lambda repressor-like DNA-binding domains"/>
    <property type="match status" value="1"/>
</dbReference>
<name>A0A1Y2N789_PSEAH</name>
<dbReference type="Proteomes" id="UP000194360">
    <property type="component" value="Unassembled WGS sequence"/>
</dbReference>
<keyword evidence="3" id="KW-0804">Transcription</keyword>
<dbReference type="InterPro" id="IPR010982">
    <property type="entry name" value="Lambda_DNA-bd_dom_sf"/>
</dbReference>
<dbReference type="GO" id="GO:0003700">
    <property type="term" value="F:DNA-binding transcription factor activity"/>
    <property type="evidence" value="ECO:0007669"/>
    <property type="project" value="TreeGrafter"/>
</dbReference>
<dbReference type="CDD" id="cd06267">
    <property type="entry name" value="PBP1_LacI_sugar_binding-like"/>
    <property type="match status" value="1"/>
</dbReference>
<evidence type="ECO:0000256" key="3">
    <source>
        <dbReference type="ARBA" id="ARBA00023163"/>
    </source>
</evidence>
<dbReference type="GO" id="GO:0000976">
    <property type="term" value="F:transcription cis-regulatory region binding"/>
    <property type="evidence" value="ECO:0007669"/>
    <property type="project" value="TreeGrafter"/>
</dbReference>
<evidence type="ECO:0000256" key="2">
    <source>
        <dbReference type="ARBA" id="ARBA00023125"/>
    </source>
</evidence>
<dbReference type="Pfam" id="PF13377">
    <property type="entry name" value="Peripla_BP_3"/>
    <property type="match status" value="1"/>
</dbReference>
<keyword evidence="1" id="KW-0805">Transcription regulation</keyword>
<reference evidence="5 6" key="1">
    <citation type="submission" date="2016-09" db="EMBL/GenBank/DDBJ databases">
        <title>Pseudonocardia autotrophica DSM535, a candidate organism with high potential of specific P450 cytochromes.</title>
        <authorList>
            <person name="Grumaz C."/>
            <person name="Vainshtein Y."/>
            <person name="Kirstahler P."/>
            <person name="Sohn K."/>
        </authorList>
    </citation>
    <scope>NUCLEOTIDE SEQUENCE [LARGE SCALE GENOMIC DNA]</scope>
    <source>
        <strain evidence="5 6">DSM 535</strain>
    </source>
</reference>
<dbReference type="OrthoDB" id="3258243at2"/>
<dbReference type="InterPro" id="IPR000843">
    <property type="entry name" value="HTH_LacI"/>
</dbReference>
<evidence type="ECO:0000256" key="1">
    <source>
        <dbReference type="ARBA" id="ARBA00023015"/>
    </source>
</evidence>
<dbReference type="SUPFAM" id="SSF53822">
    <property type="entry name" value="Periplasmic binding protein-like I"/>
    <property type="match status" value="1"/>
</dbReference>
<proteinExistence type="predicted"/>
<keyword evidence="2" id="KW-0238">DNA-binding</keyword>
<protein>
    <submittedName>
        <fullName evidence="5">HTH-type transcriptional regulator DegA</fullName>
    </submittedName>
</protein>
<dbReference type="SUPFAM" id="SSF47413">
    <property type="entry name" value="lambda repressor-like DNA-binding domains"/>
    <property type="match status" value="1"/>
</dbReference>
<dbReference type="PANTHER" id="PTHR30146">
    <property type="entry name" value="LACI-RELATED TRANSCRIPTIONAL REPRESSOR"/>
    <property type="match status" value="1"/>
</dbReference>
<comment type="caution">
    <text evidence="5">The sequence shown here is derived from an EMBL/GenBank/DDBJ whole genome shotgun (WGS) entry which is preliminary data.</text>
</comment>
<dbReference type="SMART" id="SM00354">
    <property type="entry name" value="HTH_LACI"/>
    <property type="match status" value="1"/>
</dbReference>
<gene>
    <name evidence="5" type="primary">degA_1</name>
    <name evidence="5" type="ORF">BG845_00999</name>
</gene>
<dbReference type="Pfam" id="PF00356">
    <property type="entry name" value="LacI"/>
    <property type="match status" value="1"/>
</dbReference>
<dbReference type="PANTHER" id="PTHR30146:SF138">
    <property type="entry name" value="TRANSCRIPTIONAL REGULATORY PROTEIN"/>
    <property type="match status" value="1"/>
</dbReference>
<dbReference type="Gene3D" id="3.40.50.2300">
    <property type="match status" value="2"/>
</dbReference>
<dbReference type="InterPro" id="IPR028082">
    <property type="entry name" value="Peripla_BP_I"/>
</dbReference>
<keyword evidence="6" id="KW-1185">Reference proteome</keyword>
<dbReference type="CDD" id="cd01392">
    <property type="entry name" value="HTH_LacI"/>
    <property type="match status" value="1"/>
</dbReference>
<evidence type="ECO:0000313" key="5">
    <source>
        <dbReference type="EMBL" id="OSY42758.1"/>
    </source>
</evidence>
<evidence type="ECO:0000259" key="4">
    <source>
        <dbReference type="PROSITE" id="PS50932"/>
    </source>
</evidence>
<dbReference type="RefSeq" id="WP_085911328.1">
    <property type="nucleotide sequence ID" value="NZ_AP018920.1"/>
</dbReference>
<dbReference type="AlphaFoldDB" id="A0A1Y2N789"/>
<evidence type="ECO:0000313" key="6">
    <source>
        <dbReference type="Proteomes" id="UP000194360"/>
    </source>
</evidence>
<sequence length="336" mass="35025">MAPTLTDVARTAGVALSTASRVFSDPERIGARTRHKVLTAAQELGYTPRVVEPVVAPHTSTVAAVVPDIANPVFSRFVKAAQAQGRQVRSTVVVADTDYDAEREREVIADLRARVDGIVVHSSRLEGAEVLELCGATPSVLVNREIPGGHCVIADSTQGLRQVVDHLDALAHKHIAYVQGRSDSWSNLHRIGLVRDLAAEYGCELSLLGWHTETTDGGSAAAARVLASGATAAIAHNDLVALGLMAGARSLGARVPDDLSVVGSDDIPFAALSEPGLSSIATPMDRAGTLAMEILGRAAAGERTAPRAVRLSTHFVARGTTGPAPARSATALEVTP</sequence>